<dbReference type="InterPro" id="IPR016874">
    <property type="entry name" value="TcmP-like"/>
</dbReference>
<dbReference type="PANTHER" id="PTHR43619">
    <property type="entry name" value="S-ADENOSYL-L-METHIONINE-DEPENDENT METHYLTRANSFERASE YKTD-RELATED"/>
    <property type="match status" value="1"/>
</dbReference>
<name>A0A4R0KE12_9ACTN</name>
<reference evidence="3 4" key="1">
    <citation type="submission" date="2019-02" db="EMBL/GenBank/DDBJ databases">
        <title>Kribbella capetownensis sp. nov. and Kribbella speibonae sp. nov., isolated from soil.</title>
        <authorList>
            <person name="Curtis S.M."/>
            <person name="Norton I."/>
            <person name="Everest G.J."/>
            <person name="Meyers P.R."/>
        </authorList>
    </citation>
    <scope>NUCLEOTIDE SEQUENCE [LARGE SCALE GENOMIC DNA]</scope>
    <source>
        <strain evidence="3 4">NRRL B-24813</strain>
    </source>
</reference>
<dbReference type="SUPFAM" id="SSF53335">
    <property type="entry name" value="S-adenosyl-L-methionine-dependent methyltransferases"/>
    <property type="match status" value="1"/>
</dbReference>
<dbReference type="EMBL" id="SJKB01000008">
    <property type="protein sequence ID" value="TCC58603.1"/>
    <property type="molecule type" value="Genomic_DNA"/>
</dbReference>
<comment type="caution">
    <text evidence="3">The sequence shown here is derived from an EMBL/GenBank/DDBJ whole genome shotgun (WGS) entry which is preliminary data.</text>
</comment>
<accession>A0A4R0KE12</accession>
<organism evidence="3 4">
    <name type="scientific">Kribbella pittospori</name>
    <dbReference type="NCBI Taxonomy" id="722689"/>
    <lineage>
        <taxon>Bacteria</taxon>
        <taxon>Bacillati</taxon>
        <taxon>Actinomycetota</taxon>
        <taxon>Actinomycetes</taxon>
        <taxon>Propionibacteriales</taxon>
        <taxon>Kribbellaceae</taxon>
        <taxon>Kribbella</taxon>
    </lineage>
</organism>
<dbReference type="Gene3D" id="3.40.50.150">
    <property type="entry name" value="Vaccinia Virus protein VP39"/>
    <property type="match status" value="1"/>
</dbReference>
<dbReference type="OrthoDB" id="9800233at2"/>
<evidence type="ECO:0000313" key="3">
    <source>
        <dbReference type="EMBL" id="TCC58603.1"/>
    </source>
</evidence>
<keyword evidence="4" id="KW-1185">Reference proteome</keyword>
<dbReference type="AlphaFoldDB" id="A0A4R0KE12"/>
<protein>
    <submittedName>
        <fullName evidence="3">Class I SAM-dependent methyltransferase</fullName>
    </submittedName>
</protein>
<dbReference type="GO" id="GO:0032259">
    <property type="term" value="P:methylation"/>
    <property type="evidence" value="ECO:0007669"/>
    <property type="project" value="UniProtKB-KW"/>
</dbReference>
<dbReference type="PANTHER" id="PTHR43619:SF2">
    <property type="entry name" value="S-ADENOSYL-L-METHIONINE-DEPENDENT METHYLTRANSFERASES SUPERFAMILY PROTEIN"/>
    <property type="match status" value="1"/>
</dbReference>
<proteinExistence type="predicted"/>
<dbReference type="GO" id="GO:0008168">
    <property type="term" value="F:methyltransferase activity"/>
    <property type="evidence" value="ECO:0007669"/>
    <property type="project" value="UniProtKB-KW"/>
</dbReference>
<evidence type="ECO:0000256" key="1">
    <source>
        <dbReference type="ARBA" id="ARBA00022603"/>
    </source>
</evidence>
<dbReference type="RefSeq" id="WP_131360700.1">
    <property type="nucleotide sequence ID" value="NZ_SJKB01000008.1"/>
</dbReference>
<dbReference type="Pfam" id="PF04072">
    <property type="entry name" value="LCM"/>
    <property type="match status" value="1"/>
</dbReference>
<keyword evidence="2 3" id="KW-0808">Transferase</keyword>
<gene>
    <name evidence="3" type="ORF">E0H73_25080</name>
</gene>
<evidence type="ECO:0000313" key="4">
    <source>
        <dbReference type="Proteomes" id="UP000291144"/>
    </source>
</evidence>
<dbReference type="Proteomes" id="UP000291144">
    <property type="component" value="Unassembled WGS sequence"/>
</dbReference>
<sequence length="273" mass="30653">MTIALPEFNQLEDSLWLTLCGRALDNRRDHPLLGDERADEIVRTVDYDYRKLKIAASSAIYIAHRALKLDQIAQDFLTRHPDAIGLDLGAGLDSRASRIDRPPTADWYDVDFPDVVSARQQLIPAQERVHNVAADISDPGWLNAVPSDLPAVVVADGLLAFFPLTEWSAILNRIIDHFPSGEIAFNAYSTFAVKAAKIYPGAKAVRAIMRSEGFDDPRTPESWNPKLKLVKEILLTREPEVEQFPAGLRWANRLSAHSESLSRRGNVVLRYRF</sequence>
<dbReference type="PIRSF" id="PIRSF028177">
    <property type="entry name" value="Polyketide_synth_Omtfrase_TcmP"/>
    <property type="match status" value="1"/>
</dbReference>
<keyword evidence="1 3" id="KW-0489">Methyltransferase</keyword>
<dbReference type="InterPro" id="IPR007213">
    <property type="entry name" value="Ppm1/Ppm2/Tcmp"/>
</dbReference>
<evidence type="ECO:0000256" key="2">
    <source>
        <dbReference type="ARBA" id="ARBA00022679"/>
    </source>
</evidence>
<dbReference type="InterPro" id="IPR029063">
    <property type="entry name" value="SAM-dependent_MTases_sf"/>
</dbReference>